<evidence type="ECO:0000256" key="2">
    <source>
        <dbReference type="ARBA" id="ARBA00022723"/>
    </source>
</evidence>
<reference evidence="5" key="1">
    <citation type="journal article" date="2019" name="Int. J. Syst. Evol. Microbiol.">
        <title>The Global Catalogue of Microorganisms (GCM) 10K type strain sequencing project: providing services to taxonomists for standard genome sequencing and annotation.</title>
        <authorList>
            <consortium name="The Broad Institute Genomics Platform"/>
            <consortium name="The Broad Institute Genome Sequencing Center for Infectious Disease"/>
            <person name="Wu L."/>
            <person name="Ma J."/>
        </authorList>
    </citation>
    <scope>NUCLEOTIDE SEQUENCE [LARGE SCALE GENOMIC DNA]</scope>
    <source>
        <strain evidence="5">JCM 3272</strain>
    </source>
</reference>
<protein>
    <submittedName>
        <fullName evidence="4">Fumarylacetoacetate hydrolase family protein</fullName>
    </submittedName>
</protein>
<proteinExistence type="inferred from homology"/>
<comment type="caution">
    <text evidence="4">The sequence shown here is derived from an EMBL/GenBank/DDBJ whole genome shotgun (WGS) entry which is preliminary data.</text>
</comment>
<dbReference type="Proteomes" id="UP001501444">
    <property type="component" value="Unassembled WGS sequence"/>
</dbReference>
<evidence type="ECO:0000313" key="4">
    <source>
        <dbReference type="EMBL" id="GAA2362971.1"/>
    </source>
</evidence>
<organism evidence="4 5">
    <name type="scientific">Dactylosporangium salmoneum</name>
    <dbReference type="NCBI Taxonomy" id="53361"/>
    <lineage>
        <taxon>Bacteria</taxon>
        <taxon>Bacillati</taxon>
        <taxon>Actinomycetota</taxon>
        <taxon>Actinomycetes</taxon>
        <taxon>Micromonosporales</taxon>
        <taxon>Micromonosporaceae</taxon>
        <taxon>Dactylosporangium</taxon>
    </lineage>
</organism>
<keyword evidence="5" id="KW-1185">Reference proteome</keyword>
<evidence type="ECO:0000259" key="3">
    <source>
        <dbReference type="Pfam" id="PF01557"/>
    </source>
</evidence>
<gene>
    <name evidence="4" type="ORF">GCM10010170_059490</name>
</gene>
<dbReference type="GO" id="GO:0016787">
    <property type="term" value="F:hydrolase activity"/>
    <property type="evidence" value="ECO:0007669"/>
    <property type="project" value="UniProtKB-KW"/>
</dbReference>
<dbReference type="InterPro" id="IPR011234">
    <property type="entry name" value="Fumarylacetoacetase-like_C"/>
</dbReference>
<keyword evidence="4" id="KW-0378">Hydrolase</keyword>
<comment type="similarity">
    <text evidence="1">Belongs to the FAH family.</text>
</comment>
<feature type="domain" description="Fumarylacetoacetase-like C-terminal" evidence="3">
    <location>
        <begin position="77"/>
        <end position="280"/>
    </location>
</feature>
<evidence type="ECO:0000256" key="1">
    <source>
        <dbReference type="ARBA" id="ARBA00010211"/>
    </source>
</evidence>
<keyword evidence="2" id="KW-0479">Metal-binding</keyword>
<dbReference type="SUPFAM" id="SSF56529">
    <property type="entry name" value="FAH"/>
    <property type="match status" value="1"/>
</dbReference>
<dbReference type="Pfam" id="PF01557">
    <property type="entry name" value="FAA_hydrolase"/>
    <property type="match status" value="1"/>
</dbReference>
<dbReference type="InterPro" id="IPR051121">
    <property type="entry name" value="FAH"/>
</dbReference>
<sequence length="289" mass="31006">MPAMRIFNLDHRLALGVGHDRAADVEKASDGRFGADVQAVYERWDEFAGWARAYDGPGELAVEPGRLGPPVPRPPQVFAIGLNYRDHAAEAGLALPERPLVFTKFPASITGPHGNIARPAGSVDFEVELVAVIGRRAERVPAARAWEHVAGLTAGQDLSERELQSAGPTPQFSLGKSFAGFAPIGPALVTVDEFADPDDIAIGCDVNGEAMQRGRTADMIFTIPQLVEHLSAVLPLLPGDLIFTGTPKGVGIARRPPRLLQVGDELTTRIEGIGEMRHRFTHPALRASL</sequence>
<dbReference type="EMBL" id="BAAARV010000056">
    <property type="protein sequence ID" value="GAA2362971.1"/>
    <property type="molecule type" value="Genomic_DNA"/>
</dbReference>
<dbReference type="InterPro" id="IPR036663">
    <property type="entry name" value="Fumarylacetoacetase_C_sf"/>
</dbReference>
<dbReference type="PANTHER" id="PTHR42796:SF4">
    <property type="entry name" value="FUMARYLACETOACETATE HYDROLASE DOMAIN-CONTAINING PROTEIN 2A"/>
    <property type="match status" value="1"/>
</dbReference>
<accession>A0ABP5TZL5</accession>
<evidence type="ECO:0000313" key="5">
    <source>
        <dbReference type="Proteomes" id="UP001501444"/>
    </source>
</evidence>
<name>A0ABP5TZL5_9ACTN</name>
<dbReference type="Gene3D" id="3.90.850.10">
    <property type="entry name" value="Fumarylacetoacetase-like, C-terminal domain"/>
    <property type="match status" value="1"/>
</dbReference>
<dbReference type="PANTHER" id="PTHR42796">
    <property type="entry name" value="FUMARYLACETOACETATE HYDROLASE DOMAIN-CONTAINING PROTEIN 2A-RELATED"/>
    <property type="match status" value="1"/>
</dbReference>